<dbReference type="Pfam" id="PF14325">
    <property type="entry name" value="DUF4383"/>
    <property type="match status" value="1"/>
</dbReference>
<evidence type="ECO:0000313" key="2">
    <source>
        <dbReference type="EMBL" id="BDY30292.1"/>
    </source>
</evidence>
<reference evidence="2" key="1">
    <citation type="submission" date="2023-03" db="EMBL/GenBank/DDBJ databases">
        <title>Draft genome sequence of a Mycolicibacterium mageritense strain H4_3_1 isolated from a hybrid biological-inorganic system reactor.</title>
        <authorList>
            <person name="Feng X."/>
            <person name="Kazama D."/>
            <person name="Sato K."/>
            <person name="Kobayashi H."/>
        </authorList>
    </citation>
    <scope>NUCLEOTIDE SEQUENCE</scope>
    <source>
        <strain evidence="2">H4_3_1</strain>
    </source>
</reference>
<dbReference type="Proteomes" id="UP001241092">
    <property type="component" value="Chromosome"/>
</dbReference>
<feature type="transmembrane region" description="Helical" evidence="1">
    <location>
        <begin position="128"/>
        <end position="146"/>
    </location>
</feature>
<name>A0AAI8TXE7_MYCME</name>
<dbReference type="AlphaFoldDB" id="A0AAI8TXE7"/>
<feature type="transmembrane region" description="Helical" evidence="1">
    <location>
        <begin position="20"/>
        <end position="41"/>
    </location>
</feature>
<protein>
    <recommendedName>
        <fullName evidence="4">DUF4383 domain-containing protein</fullName>
    </recommendedName>
</protein>
<evidence type="ECO:0008006" key="4">
    <source>
        <dbReference type="Google" id="ProtNLM"/>
    </source>
</evidence>
<gene>
    <name evidence="2" type="ORF">hbim_04235</name>
</gene>
<sequence length="165" mass="17028">MQTPNPREPGGSVGPTPVQAAAVAVGALFLIVGVLGFIPGITSDYGDLTWAGHHSDAQLLGVFNVSVLHNIIHLAFGVAGLALGRTVKSARAYLIGGGIVYAVVWLYGLVIDRDSAANFIPVNTADNWLHFGLAVVMILLGVAFGREVTAHSTSGRTTGAPGTIE</sequence>
<dbReference type="EMBL" id="AP027452">
    <property type="protein sequence ID" value="BDY30292.1"/>
    <property type="molecule type" value="Genomic_DNA"/>
</dbReference>
<keyword evidence="1" id="KW-0472">Membrane</keyword>
<feature type="transmembrane region" description="Helical" evidence="1">
    <location>
        <begin position="90"/>
        <end position="108"/>
    </location>
</feature>
<keyword evidence="1" id="KW-0812">Transmembrane</keyword>
<proteinExistence type="predicted"/>
<evidence type="ECO:0000313" key="3">
    <source>
        <dbReference type="Proteomes" id="UP001241092"/>
    </source>
</evidence>
<keyword evidence="1" id="KW-1133">Transmembrane helix</keyword>
<accession>A0AAI8TXE7</accession>
<dbReference type="RefSeq" id="WP_286211259.1">
    <property type="nucleotide sequence ID" value="NZ_AP027452.1"/>
</dbReference>
<feature type="transmembrane region" description="Helical" evidence="1">
    <location>
        <begin position="61"/>
        <end position="83"/>
    </location>
</feature>
<evidence type="ECO:0000256" key="1">
    <source>
        <dbReference type="SAM" id="Phobius"/>
    </source>
</evidence>
<organism evidence="2 3">
    <name type="scientific">Mycolicibacterium mageritense</name>
    <name type="common">Mycobacterium mageritense</name>
    <dbReference type="NCBI Taxonomy" id="53462"/>
    <lineage>
        <taxon>Bacteria</taxon>
        <taxon>Bacillati</taxon>
        <taxon>Actinomycetota</taxon>
        <taxon>Actinomycetes</taxon>
        <taxon>Mycobacteriales</taxon>
        <taxon>Mycobacteriaceae</taxon>
        <taxon>Mycolicibacterium</taxon>
    </lineage>
</organism>